<reference evidence="1" key="2">
    <citation type="journal article" date="2015" name="Fish Shellfish Immunol.">
        <title>Early steps in the European eel (Anguilla anguilla)-Vibrio vulnificus interaction in the gills: Role of the RtxA13 toxin.</title>
        <authorList>
            <person name="Callol A."/>
            <person name="Pajuelo D."/>
            <person name="Ebbesson L."/>
            <person name="Teles M."/>
            <person name="MacKenzie S."/>
            <person name="Amaro C."/>
        </authorList>
    </citation>
    <scope>NUCLEOTIDE SEQUENCE</scope>
</reference>
<proteinExistence type="predicted"/>
<organism evidence="1">
    <name type="scientific">Anguilla anguilla</name>
    <name type="common">European freshwater eel</name>
    <name type="synonym">Muraena anguilla</name>
    <dbReference type="NCBI Taxonomy" id="7936"/>
    <lineage>
        <taxon>Eukaryota</taxon>
        <taxon>Metazoa</taxon>
        <taxon>Chordata</taxon>
        <taxon>Craniata</taxon>
        <taxon>Vertebrata</taxon>
        <taxon>Euteleostomi</taxon>
        <taxon>Actinopterygii</taxon>
        <taxon>Neopterygii</taxon>
        <taxon>Teleostei</taxon>
        <taxon>Anguilliformes</taxon>
        <taxon>Anguillidae</taxon>
        <taxon>Anguilla</taxon>
    </lineage>
</organism>
<reference evidence="1" key="1">
    <citation type="submission" date="2014-11" db="EMBL/GenBank/DDBJ databases">
        <authorList>
            <person name="Amaro Gonzalez C."/>
        </authorList>
    </citation>
    <scope>NUCLEOTIDE SEQUENCE</scope>
</reference>
<name>A0A0E9T2Y1_ANGAN</name>
<dbReference type="EMBL" id="GBXM01060720">
    <property type="protein sequence ID" value="JAH47857.1"/>
    <property type="molecule type" value="Transcribed_RNA"/>
</dbReference>
<evidence type="ECO:0000313" key="1">
    <source>
        <dbReference type="EMBL" id="JAH47857.1"/>
    </source>
</evidence>
<protein>
    <submittedName>
        <fullName evidence="1">Uncharacterized protein</fullName>
    </submittedName>
</protein>
<sequence>MPSKFGSSAR</sequence>
<accession>A0A0E9T2Y1</accession>